<evidence type="ECO:0000256" key="1">
    <source>
        <dbReference type="ARBA" id="ARBA00022448"/>
    </source>
</evidence>
<protein>
    <recommendedName>
        <fullName evidence="8">Class III cytochrome C domain-containing protein</fullName>
    </recommendedName>
</protein>
<organism evidence="9 10">
    <name type="scientific">Desulforhabdus amnigena</name>
    <dbReference type="NCBI Taxonomy" id="40218"/>
    <lineage>
        <taxon>Bacteria</taxon>
        <taxon>Pseudomonadati</taxon>
        <taxon>Thermodesulfobacteriota</taxon>
        <taxon>Syntrophobacteria</taxon>
        <taxon>Syntrophobacterales</taxon>
        <taxon>Syntrophobacteraceae</taxon>
        <taxon>Desulforhabdus</taxon>
    </lineage>
</organism>
<evidence type="ECO:0000256" key="5">
    <source>
        <dbReference type="ARBA" id="ARBA00023004"/>
    </source>
</evidence>
<keyword evidence="7" id="KW-1133">Transmembrane helix</keyword>
<dbReference type="EMBL" id="BSDR01000001">
    <property type="protein sequence ID" value="GLI34391.1"/>
    <property type="molecule type" value="Genomic_DNA"/>
</dbReference>
<dbReference type="GO" id="GO:0009055">
    <property type="term" value="F:electron transfer activity"/>
    <property type="evidence" value="ECO:0007669"/>
    <property type="project" value="InterPro"/>
</dbReference>
<dbReference type="Pfam" id="PF02085">
    <property type="entry name" value="Cytochrom_CIII"/>
    <property type="match status" value="1"/>
</dbReference>
<feature type="domain" description="Class III cytochrome C" evidence="8">
    <location>
        <begin position="93"/>
        <end position="197"/>
    </location>
</feature>
<keyword evidence="4" id="KW-0249">Electron transport</keyword>
<keyword evidence="1" id="KW-0813">Transport</keyword>
<reference evidence="9" key="1">
    <citation type="submission" date="2022-12" db="EMBL/GenBank/DDBJ databases">
        <title>Reference genome sequencing for broad-spectrum identification of bacterial and archaeal isolates by mass spectrometry.</title>
        <authorList>
            <person name="Sekiguchi Y."/>
            <person name="Tourlousse D.M."/>
        </authorList>
    </citation>
    <scope>NUCLEOTIDE SEQUENCE</scope>
    <source>
        <strain evidence="9">ASRB1</strain>
    </source>
</reference>
<gene>
    <name evidence="9" type="ORF">DAMNIGENAA_18240</name>
</gene>
<feature type="binding site" description="axial binding residue" evidence="6">
    <location>
        <position position="144"/>
    </location>
    <ligand>
        <name>heme c</name>
        <dbReference type="ChEBI" id="CHEBI:61717"/>
        <label>1</label>
    </ligand>
    <ligandPart>
        <name>Fe</name>
        <dbReference type="ChEBI" id="CHEBI:18248"/>
    </ligandPart>
</feature>
<evidence type="ECO:0000313" key="9">
    <source>
        <dbReference type="EMBL" id="GLI34391.1"/>
    </source>
</evidence>
<comment type="caution">
    <text evidence="9">The sequence shown here is derived from an EMBL/GenBank/DDBJ whole genome shotgun (WGS) entry which is preliminary data.</text>
</comment>
<feature type="binding site" description="axial binding residue" evidence="6">
    <location>
        <position position="107"/>
    </location>
    <ligand>
        <name>heme c</name>
        <dbReference type="ChEBI" id="CHEBI:61717"/>
        <label>1</label>
    </ligand>
    <ligandPart>
        <name>Fe</name>
        <dbReference type="ChEBI" id="CHEBI:18248"/>
    </ligandPart>
</feature>
<feature type="binding site" description="axial binding residue" evidence="6">
    <location>
        <position position="176"/>
    </location>
    <ligand>
        <name>heme c</name>
        <dbReference type="ChEBI" id="CHEBI:61717"/>
        <label>1</label>
    </ligand>
    <ligandPart>
        <name>Fe</name>
        <dbReference type="ChEBI" id="CHEBI:18248"/>
    </ligandPart>
</feature>
<dbReference type="Gene3D" id="3.90.10.10">
    <property type="entry name" value="Cytochrome C3"/>
    <property type="match status" value="1"/>
</dbReference>
<dbReference type="AlphaFoldDB" id="A0A9W6D6B6"/>
<keyword evidence="10" id="KW-1185">Reference proteome</keyword>
<feature type="binding site" description="axial binding residue" evidence="6">
    <location>
        <position position="121"/>
    </location>
    <ligand>
        <name>heme c</name>
        <dbReference type="ChEBI" id="CHEBI:61717"/>
        <label>1</label>
    </ligand>
    <ligandPart>
        <name>Fe</name>
        <dbReference type="ChEBI" id="CHEBI:18248"/>
    </ligandPart>
</feature>
<dbReference type="GO" id="GO:0020037">
    <property type="term" value="F:heme binding"/>
    <property type="evidence" value="ECO:0007669"/>
    <property type="project" value="InterPro"/>
</dbReference>
<keyword evidence="5 6" id="KW-0408">Iron</keyword>
<feature type="binding site" description="axial binding residue" evidence="6">
    <location>
        <position position="118"/>
    </location>
    <ligand>
        <name>heme c</name>
        <dbReference type="ChEBI" id="CHEBI:61717"/>
        <label>3</label>
    </ligand>
    <ligandPart>
        <name>Fe</name>
        <dbReference type="ChEBI" id="CHEBI:18248"/>
    </ligandPart>
</feature>
<evidence type="ECO:0000259" key="8">
    <source>
        <dbReference type="Pfam" id="PF02085"/>
    </source>
</evidence>
<evidence type="ECO:0000256" key="6">
    <source>
        <dbReference type="PIRSR" id="PIRSR602322-1"/>
    </source>
</evidence>
<comment type="cofactor">
    <cofactor evidence="6">
        <name>heme c</name>
        <dbReference type="ChEBI" id="CHEBI:61717"/>
    </cofactor>
    <text evidence="6">Binds 4 heme c groups covalently per monomer.</text>
</comment>
<evidence type="ECO:0000256" key="7">
    <source>
        <dbReference type="SAM" id="Phobius"/>
    </source>
</evidence>
<sequence>MRNERCKTAMEKISKAKKYLLDSMRNGSLESFRVGFAISKGELNLRETGRKGEFMRCKKLISCGIIATILVFTAAFIVVAEEKVPDVITIKAALWPTPTKSPVEFTHKKHVEEYKIACTECHHKFEDGKNVWKDGDPVQKCEACHNEATIQGEKKLSPDQQKLNLKLAFHGNCVGCHQKLKKEKPDTKAPVTCIGCHPAKS</sequence>
<name>A0A9W6D6B6_9BACT</name>
<keyword evidence="2 6" id="KW-0349">Heme</keyword>
<evidence type="ECO:0000256" key="2">
    <source>
        <dbReference type="ARBA" id="ARBA00022617"/>
    </source>
</evidence>
<evidence type="ECO:0000256" key="4">
    <source>
        <dbReference type="ARBA" id="ARBA00022982"/>
    </source>
</evidence>
<dbReference type="GO" id="GO:0046872">
    <property type="term" value="F:metal ion binding"/>
    <property type="evidence" value="ECO:0007669"/>
    <property type="project" value="UniProtKB-KW"/>
</dbReference>
<dbReference type="InterPro" id="IPR002322">
    <property type="entry name" value="Cyt_c_III"/>
</dbReference>
<feature type="binding site" description="axial binding residue" evidence="6">
    <location>
        <position position="177"/>
    </location>
    <ligand>
        <name>heme c</name>
        <dbReference type="ChEBI" id="CHEBI:61717"/>
        <label>1</label>
    </ligand>
    <ligandPart>
        <name>Fe</name>
        <dbReference type="ChEBI" id="CHEBI:18248"/>
    </ligandPart>
</feature>
<dbReference type="InterPro" id="IPR020942">
    <property type="entry name" value="Cyt_c_III_dom"/>
</dbReference>
<dbReference type="CDD" id="cd08168">
    <property type="entry name" value="Cytochrom_C3"/>
    <property type="match status" value="1"/>
</dbReference>
<keyword evidence="7" id="KW-0812">Transmembrane</keyword>
<evidence type="ECO:0000313" key="10">
    <source>
        <dbReference type="Proteomes" id="UP001144372"/>
    </source>
</evidence>
<feature type="binding site" description="axial binding residue" evidence="6">
    <location>
        <position position="173"/>
    </location>
    <ligand>
        <name>heme c</name>
        <dbReference type="ChEBI" id="CHEBI:61717"/>
        <label>1</label>
    </ligand>
    <ligandPart>
        <name>Fe</name>
        <dbReference type="ChEBI" id="CHEBI:18248"/>
    </ligandPart>
</feature>
<proteinExistence type="predicted"/>
<dbReference type="SUPFAM" id="SSF48695">
    <property type="entry name" value="Multiheme cytochromes"/>
    <property type="match status" value="1"/>
</dbReference>
<feature type="binding site" description="axial binding residue" evidence="6">
    <location>
        <position position="122"/>
    </location>
    <ligand>
        <name>heme c</name>
        <dbReference type="ChEBI" id="CHEBI:61717"/>
        <label>1</label>
    </ligand>
    <ligandPart>
        <name>Fe</name>
        <dbReference type="ChEBI" id="CHEBI:18248"/>
    </ligandPart>
</feature>
<feature type="binding site" description="axial binding residue" evidence="6">
    <location>
        <position position="193"/>
    </location>
    <ligand>
        <name>heme c</name>
        <dbReference type="ChEBI" id="CHEBI:61717"/>
        <label>1</label>
    </ligand>
    <ligandPart>
        <name>Fe</name>
        <dbReference type="ChEBI" id="CHEBI:18248"/>
    </ligandPart>
</feature>
<feature type="transmembrane region" description="Helical" evidence="7">
    <location>
        <begin position="60"/>
        <end position="80"/>
    </location>
</feature>
<feature type="binding site" description="axial binding residue" evidence="6">
    <location>
        <position position="196"/>
    </location>
    <ligand>
        <name>heme c</name>
        <dbReference type="ChEBI" id="CHEBI:61717"/>
        <label>1</label>
    </ligand>
    <ligandPart>
        <name>Fe</name>
        <dbReference type="ChEBI" id="CHEBI:18248"/>
    </ligandPart>
</feature>
<dbReference type="InterPro" id="IPR036280">
    <property type="entry name" value="Multihaem_cyt_sf"/>
</dbReference>
<keyword evidence="7" id="KW-0472">Membrane</keyword>
<feature type="binding site" description="axial binding residue" evidence="6">
    <location>
        <position position="197"/>
    </location>
    <ligand>
        <name>heme c</name>
        <dbReference type="ChEBI" id="CHEBI:61717"/>
        <label>1</label>
    </ligand>
    <ligandPart>
        <name>Fe</name>
        <dbReference type="ChEBI" id="CHEBI:18248"/>
    </ligandPart>
</feature>
<dbReference type="PRINTS" id="PR00609">
    <property type="entry name" value="CYTOCHROMEC3"/>
</dbReference>
<accession>A0A9W6D6B6</accession>
<feature type="binding site" description="axial binding residue" evidence="6">
    <location>
        <position position="145"/>
    </location>
    <ligand>
        <name>heme c</name>
        <dbReference type="ChEBI" id="CHEBI:61717"/>
        <label>1</label>
    </ligand>
    <ligandPart>
        <name>Fe</name>
        <dbReference type="ChEBI" id="CHEBI:18248"/>
    </ligandPart>
</feature>
<feature type="binding site" description="axial binding residue" evidence="6">
    <location>
        <position position="123"/>
    </location>
    <ligand>
        <name>heme c</name>
        <dbReference type="ChEBI" id="CHEBI:61717"/>
        <label>1</label>
    </ligand>
    <ligandPart>
        <name>Fe</name>
        <dbReference type="ChEBI" id="CHEBI:18248"/>
    </ligandPart>
</feature>
<feature type="binding site" description="axial binding residue" evidence="6">
    <location>
        <position position="110"/>
    </location>
    <ligand>
        <name>heme c</name>
        <dbReference type="ChEBI" id="CHEBI:61717"/>
        <label>1</label>
    </ligand>
    <ligandPart>
        <name>Fe</name>
        <dbReference type="ChEBI" id="CHEBI:18248"/>
    </ligandPart>
</feature>
<dbReference type="Proteomes" id="UP001144372">
    <property type="component" value="Unassembled WGS sequence"/>
</dbReference>
<keyword evidence="3 6" id="KW-0479">Metal-binding</keyword>
<evidence type="ECO:0000256" key="3">
    <source>
        <dbReference type="ARBA" id="ARBA00022723"/>
    </source>
</evidence>